<dbReference type="InterPro" id="IPR011990">
    <property type="entry name" value="TPR-like_helical_dom_sf"/>
</dbReference>
<dbReference type="InterPro" id="IPR002885">
    <property type="entry name" value="PPR_rpt"/>
</dbReference>
<gene>
    <name evidence="3" type="ORF">IFM89_031778</name>
</gene>
<protein>
    <recommendedName>
        <fullName evidence="5">Pentatricopeptide repeat-containing protein</fullName>
    </recommendedName>
</protein>
<dbReference type="GO" id="GO:0009451">
    <property type="term" value="P:RNA modification"/>
    <property type="evidence" value="ECO:0007669"/>
    <property type="project" value="InterPro"/>
</dbReference>
<proteinExistence type="predicted"/>
<dbReference type="EMBL" id="JADFTS010000001">
    <property type="protein sequence ID" value="KAF9626265.1"/>
    <property type="molecule type" value="Genomic_DNA"/>
</dbReference>
<reference evidence="3 4" key="1">
    <citation type="submission" date="2020-10" db="EMBL/GenBank/DDBJ databases">
        <title>The Coptis chinensis genome and diversification of protoberbering-type alkaloids.</title>
        <authorList>
            <person name="Wang B."/>
            <person name="Shu S."/>
            <person name="Song C."/>
            <person name="Liu Y."/>
        </authorList>
    </citation>
    <scope>NUCLEOTIDE SEQUENCE [LARGE SCALE GENOMIC DNA]</scope>
    <source>
        <strain evidence="3">HL-2020</strain>
        <tissue evidence="3">Leaf</tissue>
    </source>
</reference>
<dbReference type="Proteomes" id="UP000631114">
    <property type="component" value="Unassembled WGS sequence"/>
</dbReference>
<evidence type="ECO:0000256" key="1">
    <source>
        <dbReference type="ARBA" id="ARBA00022737"/>
    </source>
</evidence>
<dbReference type="GO" id="GO:0099402">
    <property type="term" value="P:plant organ development"/>
    <property type="evidence" value="ECO:0007669"/>
    <property type="project" value="UniProtKB-ARBA"/>
</dbReference>
<organism evidence="3 4">
    <name type="scientific">Coptis chinensis</name>
    <dbReference type="NCBI Taxonomy" id="261450"/>
    <lineage>
        <taxon>Eukaryota</taxon>
        <taxon>Viridiplantae</taxon>
        <taxon>Streptophyta</taxon>
        <taxon>Embryophyta</taxon>
        <taxon>Tracheophyta</taxon>
        <taxon>Spermatophyta</taxon>
        <taxon>Magnoliopsida</taxon>
        <taxon>Ranunculales</taxon>
        <taxon>Ranunculaceae</taxon>
        <taxon>Coptidoideae</taxon>
        <taxon>Coptis</taxon>
    </lineage>
</organism>
<keyword evidence="1" id="KW-0677">Repeat</keyword>
<keyword evidence="4" id="KW-1185">Reference proteome</keyword>
<dbReference type="Pfam" id="PF13041">
    <property type="entry name" value="PPR_2"/>
    <property type="match status" value="1"/>
</dbReference>
<evidence type="ECO:0008006" key="5">
    <source>
        <dbReference type="Google" id="ProtNLM"/>
    </source>
</evidence>
<dbReference type="PANTHER" id="PTHR47926:SF476">
    <property type="entry name" value="PENTATRICOPEPTIDE REPEAT-CONTAINING PROTEIN"/>
    <property type="match status" value="1"/>
</dbReference>
<evidence type="ECO:0000313" key="3">
    <source>
        <dbReference type="EMBL" id="KAF9626265.1"/>
    </source>
</evidence>
<dbReference type="FunFam" id="1.25.40.10:FF:000158">
    <property type="entry name" value="pentatricopeptide repeat-containing protein At2g33680"/>
    <property type="match status" value="1"/>
</dbReference>
<dbReference type="AlphaFoldDB" id="A0A835IYS7"/>
<accession>A0A835IYS7</accession>
<dbReference type="NCBIfam" id="TIGR00756">
    <property type="entry name" value="PPR"/>
    <property type="match status" value="2"/>
</dbReference>
<feature type="repeat" description="PPR" evidence="2">
    <location>
        <begin position="350"/>
        <end position="384"/>
    </location>
</feature>
<dbReference type="InterPro" id="IPR046960">
    <property type="entry name" value="PPR_At4g14850-like_plant"/>
</dbReference>
<evidence type="ECO:0000256" key="2">
    <source>
        <dbReference type="PROSITE-ProRule" id="PRU00708"/>
    </source>
</evidence>
<feature type="non-terminal residue" evidence="3">
    <location>
        <position position="1"/>
    </location>
</feature>
<dbReference type="PANTHER" id="PTHR47926">
    <property type="entry name" value="PENTATRICOPEPTIDE REPEAT-CONTAINING PROTEIN"/>
    <property type="match status" value="1"/>
</dbReference>
<dbReference type="OrthoDB" id="731210at2759"/>
<dbReference type="Pfam" id="PF01535">
    <property type="entry name" value="PPR"/>
    <property type="match status" value="6"/>
</dbReference>
<dbReference type="Gene3D" id="1.25.40.10">
    <property type="entry name" value="Tetratricopeptide repeat domain"/>
    <property type="match status" value="4"/>
</dbReference>
<name>A0A835IYS7_9MAGN</name>
<dbReference type="PROSITE" id="PS51375">
    <property type="entry name" value="PPR"/>
    <property type="match status" value="3"/>
</dbReference>
<feature type="repeat" description="PPR" evidence="2">
    <location>
        <begin position="127"/>
        <end position="161"/>
    </location>
</feature>
<comment type="caution">
    <text evidence="3">The sequence shown here is derived from an EMBL/GenBank/DDBJ whole genome shotgun (WGS) entry which is preliminary data.</text>
</comment>
<feature type="repeat" description="PPR" evidence="2">
    <location>
        <begin position="250"/>
        <end position="280"/>
    </location>
</feature>
<evidence type="ECO:0000313" key="4">
    <source>
        <dbReference type="Proteomes" id="UP000631114"/>
    </source>
</evidence>
<dbReference type="GO" id="GO:0003723">
    <property type="term" value="F:RNA binding"/>
    <property type="evidence" value="ECO:0007669"/>
    <property type="project" value="InterPro"/>
</dbReference>
<sequence>DARGFFDDMHQRDGGTWNAMITAYSQNGDGSSLVDIYGKCWLMDDARRMFYEIRNPNAISRNVIVRRYLEVDNYKEAVVMFFKMVGTNVMPLTFTFSSALVACSNIPALKEGEQIHAVAVKVCFVKDKIVVNSLIDMYAKCGDLVDARRLFDQPGSRDVIAWTSIVSAYSTCGRIERQGNFLMTCLNGVSYRGMPWLSDILLGKQAHGFAYRHDLHSNTFVANAILDMYGKCGSLRSSKVWFSEMGHFRDRVSWNTFISSYARHGLSEKAIPLFGKMLLETTGTELDFSTLLAACANIFALDQGKQTHAYMLRNGFNIDVVIRGALVDMYSKCRCLDYAIKVFEESSSSDLILWNSMVLGCAHNGKGGEVLGLFESMQEEGIKCDNVTFQGVLLACIGEGFVDLGKQYFDFMSKDFCIIPRLEHYECMIELYSRYGYMDELKDFVQKMPFHPTVPMLTRIFYACREYMHSELGEWAAQRLNELKPLIPFQFEIFPDNHIDTL</sequence>